<name>A0A226CXS3_FOLCA</name>
<feature type="transmembrane region" description="Helical" evidence="1">
    <location>
        <begin position="211"/>
        <end position="237"/>
    </location>
</feature>
<comment type="caution">
    <text evidence="2">The sequence shown here is derived from an EMBL/GenBank/DDBJ whole genome shotgun (WGS) entry which is preliminary data.</text>
</comment>
<evidence type="ECO:0000313" key="3">
    <source>
        <dbReference type="Proteomes" id="UP000198287"/>
    </source>
</evidence>
<reference evidence="2 3" key="1">
    <citation type="submission" date="2015-12" db="EMBL/GenBank/DDBJ databases">
        <title>The genome of Folsomia candida.</title>
        <authorList>
            <person name="Faddeeva A."/>
            <person name="Derks M.F."/>
            <person name="Anvar Y."/>
            <person name="Smit S."/>
            <person name="Van Straalen N."/>
            <person name="Roelofs D."/>
        </authorList>
    </citation>
    <scope>NUCLEOTIDE SEQUENCE [LARGE SCALE GENOMIC DNA]</scope>
    <source>
        <strain evidence="2 3">VU population</strain>
        <tissue evidence="2">Whole body</tissue>
    </source>
</reference>
<keyword evidence="1" id="KW-0472">Membrane</keyword>
<proteinExistence type="predicted"/>
<sequence>MEDPQEATITELFGVLLAYTEIMEKHVLFGKCPFHWNKNDQRPHVRFEIFGCFKFWIKLVILTATLAIPCNLIILRFLINKFALFGYCFEDNLPINFISTNISCAVVVGTILLIFLPVMAFWESMAVPEIERTFGIFQRLRKVCPKEENGSSMSATFNSMATTVFRIYVKLPIFLTLVGIYLNLDPLYYFFRQMSIFPTTDFVLPLLFRIVSLFASFTEVCRLMALIISAAMLVINIGKRETHMWRRIAGLSTVRGLYFHKQIAVLYSARRIPAMCLLTLIVLVCLVLQVSSNYATLAMLDLLPFVAYIVFPYIAGVAWIVVTSIVDTAAQVNHDFDTGLELMRVKCLSRKSTSYRKLRSLASIGVHIILGSSPNLITKMFKIQYRAKVLDLTVWLVLAHPIV</sequence>
<feature type="transmembrane region" description="Helical" evidence="1">
    <location>
        <begin position="302"/>
        <end position="322"/>
    </location>
</feature>
<feature type="transmembrane region" description="Helical" evidence="1">
    <location>
        <begin position="98"/>
        <end position="122"/>
    </location>
</feature>
<keyword evidence="3" id="KW-1185">Reference proteome</keyword>
<evidence type="ECO:0000256" key="1">
    <source>
        <dbReference type="SAM" id="Phobius"/>
    </source>
</evidence>
<keyword evidence="1" id="KW-1133">Transmembrane helix</keyword>
<feature type="transmembrane region" description="Helical" evidence="1">
    <location>
        <begin position="167"/>
        <end position="191"/>
    </location>
</feature>
<keyword evidence="1" id="KW-0812">Transmembrane</keyword>
<organism evidence="2 3">
    <name type="scientific">Folsomia candida</name>
    <name type="common">Springtail</name>
    <dbReference type="NCBI Taxonomy" id="158441"/>
    <lineage>
        <taxon>Eukaryota</taxon>
        <taxon>Metazoa</taxon>
        <taxon>Ecdysozoa</taxon>
        <taxon>Arthropoda</taxon>
        <taxon>Hexapoda</taxon>
        <taxon>Collembola</taxon>
        <taxon>Entomobryomorpha</taxon>
        <taxon>Isotomoidea</taxon>
        <taxon>Isotomidae</taxon>
        <taxon>Proisotominae</taxon>
        <taxon>Folsomia</taxon>
    </lineage>
</organism>
<accession>A0A226CXS3</accession>
<feature type="transmembrane region" description="Helical" evidence="1">
    <location>
        <begin position="55"/>
        <end position="78"/>
    </location>
</feature>
<evidence type="ECO:0000313" key="2">
    <source>
        <dbReference type="EMBL" id="OXA37779.1"/>
    </source>
</evidence>
<gene>
    <name evidence="2" type="ORF">Fcan01_27449</name>
</gene>
<feature type="transmembrane region" description="Helical" evidence="1">
    <location>
        <begin position="272"/>
        <end position="290"/>
    </location>
</feature>
<dbReference type="EMBL" id="LNIX01000052">
    <property type="protein sequence ID" value="OXA37779.1"/>
    <property type="molecule type" value="Genomic_DNA"/>
</dbReference>
<protein>
    <submittedName>
        <fullName evidence="2">Uncharacterized protein</fullName>
    </submittedName>
</protein>
<dbReference type="AlphaFoldDB" id="A0A226CXS3"/>
<dbReference type="Proteomes" id="UP000198287">
    <property type="component" value="Unassembled WGS sequence"/>
</dbReference>